<gene>
    <name evidence="3" type="ORF">PDESU_05565</name>
</gene>
<keyword evidence="1" id="KW-0472">Membrane</keyword>
<dbReference type="EMBL" id="CAAHFG010000004">
    <property type="protein sequence ID" value="VGO16971.1"/>
    <property type="molecule type" value="Genomic_DNA"/>
</dbReference>
<dbReference type="AlphaFoldDB" id="A0A6C2UC13"/>
<evidence type="ECO:0000259" key="2">
    <source>
        <dbReference type="PROSITE" id="PS51820"/>
    </source>
</evidence>
<feature type="domain" description="PA14" evidence="2">
    <location>
        <begin position="167"/>
        <end position="333"/>
    </location>
</feature>
<feature type="transmembrane region" description="Helical" evidence="1">
    <location>
        <begin position="20"/>
        <end position="43"/>
    </location>
</feature>
<organism evidence="3 4">
    <name type="scientific">Pontiella desulfatans</name>
    <dbReference type="NCBI Taxonomy" id="2750659"/>
    <lineage>
        <taxon>Bacteria</taxon>
        <taxon>Pseudomonadati</taxon>
        <taxon>Kiritimatiellota</taxon>
        <taxon>Kiritimatiellia</taxon>
        <taxon>Kiritimatiellales</taxon>
        <taxon>Pontiellaceae</taxon>
        <taxon>Pontiella</taxon>
    </lineage>
</organism>
<name>A0A6C2UC13_PONDE</name>
<protein>
    <recommendedName>
        <fullName evidence="2">PA14 domain-containing protein</fullName>
    </recommendedName>
</protein>
<keyword evidence="1" id="KW-0812">Transmembrane</keyword>
<proteinExistence type="predicted"/>
<sequence>MGNKGKPGYFGKHAKSSAALVSLAIHAVLLVVALSFVAVQVIVKDEQTFEAQKVKRPKMQLKKLTVPVNVKKKKVQKPKLRKTIVVKKEIKSMDIKMPEVSGVKGGMGYMDGGGGLGGLGFGLEIDLFGANKGTGNEFEGTFFDLKMDPDGKPAKMDENYYKEVLRNFDGSWNISRFEKKYFKAPKKKFATTFMLPKMKAEEAPKAYAVQDVVQPKQWVAYYKGVIAAPETGRYRFWGIADDVLMVRVKNRLVIDANWPSMGITGWTSNDDRDKKWKMSGQNVRIGDWFHLTKGKPTEMEVLVGERPGGFFFCHLLIEQDGVEYPKGEGGRPLLPIFKTQEIPEKLIPQMKIEPGTCTTDGPTFGVLK</sequence>
<dbReference type="InterPro" id="IPR037524">
    <property type="entry name" value="PA14/GLEYA"/>
</dbReference>
<keyword evidence="1" id="KW-1133">Transmembrane helix</keyword>
<dbReference type="RefSeq" id="WP_136082478.1">
    <property type="nucleotide sequence ID" value="NZ_CAAHFG010000004.1"/>
</dbReference>
<accession>A0A6C2UC13</accession>
<evidence type="ECO:0000256" key="1">
    <source>
        <dbReference type="SAM" id="Phobius"/>
    </source>
</evidence>
<dbReference type="Proteomes" id="UP000366872">
    <property type="component" value="Unassembled WGS sequence"/>
</dbReference>
<evidence type="ECO:0000313" key="3">
    <source>
        <dbReference type="EMBL" id="VGO16971.1"/>
    </source>
</evidence>
<keyword evidence="4" id="KW-1185">Reference proteome</keyword>
<evidence type="ECO:0000313" key="4">
    <source>
        <dbReference type="Proteomes" id="UP000366872"/>
    </source>
</evidence>
<dbReference type="PROSITE" id="PS51820">
    <property type="entry name" value="PA14"/>
    <property type="match status" value="1"/>
</dbReference>
<reference evidence="3 4" key="1">
    <citation type="submission" date="2019-04" db="EMBL/GenBank/DDBJ databases">
        <authorList>
            <person name="Van Vliet M D."/>
        </authorList>
    </citation>
    <scope>NUCLEOTIDE SEQUENCE [LARGE SCALE GENOMIC DNA]</scope>
    <source>
        <strain evidence="3 4">F1</strain>
    </source>
</reference>